<keyword evidence="5" id="KW-0119">Carbohydrate metabolism</keyword>
<reference evidence="8 9" key="1">
    <citation type="journal article" date="2021" name="bioRxiv">
        <title>The Gossypium anomalum genome as a resource for cotton improvement and evolutionary analysis of hybrid incompatibility.</title>
        <authorList>
            <person name="Grover C.E."/>
            <person name="Yuan D."/>
            <person name="Arick M.A."/>
            <person name="Miller E.R."/>
            <person name="Hu G."/>
            <person name="Peterson D.G."/>
            <person name="Wendel J.F."/>
            <person name="Udall J.A."/>
        </authorList>
    </citation>
    <scope>NUCLEOTIDE SEQUENCE [LARGE SCALE GENOMIC DNA]</scope>
    <source>
        <strain evidence="8">JFW-Udall</strain>
        <tissue evidence="8">Leaf</tissue>
    </source>
</reference>
<name>A0A8J5Y2C7_9ROSI</name>
<organism evidence="8 9">
    <name type="scientific">Gossypium anomalum</name>
    <dbReference type="NCBI Taxonomy" id="47600"/>
    <lineage>
        <taxon>Eukaryota</taxon>
        <taxon>Viridiplantae</taxon>
        <taxon>Streptophyta</taxon>
        <taxon>Embryophyta</taxon>
        <taxon>Tracheophyta</taxon>
        <taxon>Spermatophyta</taxon>
        <taxon>Magnoliopsida</taxon>
        <taxon>eudicotyledons</taxon>
        <taxon>Gunneridae</taxon>
        <taxon>Pentapetalae</taxon>
        <taxon>rosids</taxon>
        <taxon>malvids</taxon>
        <taxon>Malvales</taxon>
        <taxon>Malvaceae</taxon>
        <taxon>Malvoideae</taxon>
        <taxon>Gossypium</taxon>
    </lineage>
</organism>
<dbReference type="GO" id="GO:0005829">
    <property type="term" value="C:cytosol"/>
    <property type="evidence" value="ECO:0007669"/>
    <property type="project" value="TreeGrafter"/>
</dbReference>
<accession>A0A8J5Y2C7</accession>
<feature type="transmembrane region" description="Helical" evidence="6">
    <location>
        <begin position="56"/>
        <end position="78"/>
    </location>
</feature>
<evidence type="ECO:0000256" key="5">
    <source>
        <dbReference type="ARBA" id="ARBA00023277"/>
    </source>
</evidence>
<evidence type="ECO:0000256" key="3">
    <source>
        <dbReference type="ARBA" id="ARBA00013189"/>
    </source>
</evidence>
<dbReference type="Proteomes" id="UP000701853">
    <property type="component" value="Chromosome 12"/>
</dbReference>
<evidence type="ECO:0000313" key="8">
    <source>
        <dbReference type="EMBL" id="KAG8475034.1"/>
    </source>
</evidence>
<proteinExistence type="predicted"/>
<evidence type="ECO:0000256" key="1">
    <source>
        <dbReference type="ARBA" id="ARBA00000083"/>
    </source>
</evidence>
<gene>
    <name evidence="8" type="ORF">CXB51_031797</name>
</gene>
<keyword evidence="6" id="KW-0472">Membrane</keyword>
<dbReference type="GO" id="GO:0003978">
    <property type="term" value="F:UDP-glucose 4-epimerase activity"/>
    <property type="evidence" value="ECO:0007669"/>
    <property type="project" value="UniProtKB-EC"/>
</dbReference>
<dbReference type="GO" id="GO:0006012">
    <property type="term" value="P:galactose metabolic process"/>
    <property type="evidence" value="ECO:0007669"/>
    <property type="project" value="UniProtKB-KW"/>
</dbReference>
<protein>
    <recommendedName>
        <fullName evidence="3">UDP-glucose 4-epimerase</fullName>
        <ecNumber evidence="3">5.1.3.2</ecNumber>
    </recommendedName>
</protein>
<evidence type="ECO:0000256" key="4">
    <source>
        <dbReference type="ARBA" id="ARBA00023144"/>
    </source>
</evidence>
<evidence type="ECO:0000256" key="6">
    <source>
        <dbReference type="SAM" id="Phobius"/>
    </source>
</evidence>
<evidence type="ECO:0000259" key="7">
    <source>
        <dbReference type="Pfam" id="PF16363"/>
    </source>
</evidence>
<dbReference type="EMBL" id="JAHUZN010000012">
    <property type="protein sequence ID" value="KAG8475034.1"/>
    <property type="molecule type" value="Genomic_DNA"/>
</dbReference>
<evidence type="ECO:0000313" key="9">
    <source>
        <dbReference type="Proteomes" id="UP000701853"/>
    </source>
</evidence>
<keyword evidence="4" id="KW-0299">Galactose metabolism</keyword>
<dbReference type="AlphaFoldDB" id="A0A8J5Y2C7"/>
<comment type="caution">
    <text evidence="8">The sequence shown here is derived from an EMBL/GenBank/DDBJ whole genome shotgun (WGS) entry which is preliminary data.</text>
</comment>
<dbReference type="InterPro" id="IPR036291">
    <property type="entry name" value="NAD(P)-bd_dom_sf"/>
</dbReference>
<comment type="catalytic activity">
    <reaction evidence="1">
        <text>UDP-alpha-D-glucose = UDP-alpha-D-galactose</text>
        <dbReference type="Rhea" id="RHEA:22168"/>
        <dbReference type="ChEBI" id="CHEBI:58885"/>
        <dbReference type="ChEBI" id="CHEBI:66914"/>
        <dbReference type="EC" id="5.1.3.2"/>
    </reaction>
</comment>
<comment type="pathway">
    <text evidence="2">Carbohydrate metabolism; galactose metabolism.</text>
</comment>
<evidence type="ECO:0000256" key="2">
    <source>
        <dbReference type="ARBA" id="ARBA00004947"/>
    </source>
</evidence>
<feature type="domain" description="NAD(P)-binding" evidence="7">
    <location>
        <begin position="88"/>
        <end position="205"/>
    </location>
</feature>
<dbReference type="PANTHER" id="PTHR43725:SF15">
    <property type="entry name" value="BIFUNCTIONAL UDP-GLUCOSE 4-EPIMERASE AND UDP-XYLOSE 4-EPIMERASE 1"/>
    <property type="match status" value="1"/>
</dbReference>
<dbReference type="EC" id="5.1.3.2" evidence="3"/>
<dbReference type="SUPFAM" id="SSF51735">
    <property type="entry name" value="NAD(P)-binding Rossmann-fold domains"/>
    <property type="match status" value="1"/>
</dbReference>
<sequence length="207" mass="23283">MSWKSKGFDPNPKSMVTKELTLLLCIGCFYAKMHFSELQAKVTTKCFFAIEIGDKAVGRIIIGLTYFIIFLCFCYCFLQMDASEKTILVIGGAGFIGTHTMVQLLNEGFKVLIINNLDNSVIEAVDRVKELVGPELSKKLQFNLGDLMNRDDLDKLFSKTKFDAVIHFAGVKAVGKSFGNPRQYFDNNLIGTINLYKIMAKYNCKKV</sequence>
<dbReference type="InterPro" id="IPR016040">
    <property type="entry name" value="NAD(P)-bd_dom"/>
</dbReference>
<keyword evidence="6" id="KW-1133">Transmembrane helix</keyword>
<dbReference type="Gene3D" id="3.40.50.720">
    <property type="entry name" value="NAD(P)-binding Rossmann-like Domain"/>
    <property type="match status" value="1"/>
</dbReference>
<keyword evidence="9" id="KW-1185">Reference proteome</keyword>
<dbReference type="PANTHER" id="PTHR43725">
    <property type="entry name" value="UDP-GLUCOSE 4-EPIMERASE"/>
    <property type="match status" value="1"/>
</dbReference>
<keyword evidence="6" id="KW-0812">Transmembrane</keyword>
<dbReference type="Pfam" id="PF16363">
    <property type="entry name" value="GDP_Man_Dehyd"/>
    <property type="match status" value="1"/>
</dbReference>
<dbReference type="OrthoDB" id="783706at2759"/>